<evidence type="ECO:0000313" key="1">
    <source>
        <dbReference type="EMBL" id="WOC32649.1"/>
    </source>
</evidence>
<reference evidence="1" key="1">
    <citation type="submission" date="2023-09" db="EMBL/GenBank/DDBJ databases">
        <authorList>
            <person name="Zeng C."/>
        </authorList>
    </citation>
    <scope>NUCLEOTIDE SEQUENCE</scope>
    <source>
        <strain evidence="1">ZCY20-5</strain>
    </source>
</reference>
<keyword evidence="2" id="KW-1185">Reference proteome</keyword>
<name>A0AA97DAA0_9FIRM</name>
<dbReference type="EMBL" id="CP135996">
    <property type="protein sequence ID" value="WOC32649.1"/>
    <property type="molecule type" value="Genomic_DNA"/>
</dbReference>
<sequence length="131" mass="14409">MPHTILYETTFGSIKICRTTPYPCTQPPEIQYDATGAAQKIVTASTQVKVSADGTQTVFAPSLYQNCMRPEEITILPLTLEFLPSGLLRLSTRYSHAEVSIAAADIQTADWQAVFHPSDCIHCTNCGRCGW</sequence>
<protein>
    <submittedName>
        <fullName evidence="1">Uncharacterized protein</fullName>
    </submittedName>
</protein>
<evidence type="ECO:0000313" key="2">
    <source>
        <dbReference type="Proteomes" id="UP001300604"/>
    </source>
</evidence>
<dbReference type="KEGG" id="carl:PXC00_01900"/>
<organism evidence="1 2">
    <name type="scientific">Caproicibacterium argilliputei</name>
    <dbReference type="NCBI Taxonomy" id="3030016"/>
    <lineage>
        <taxon>Bacteria</taxon>
        <taxon>Bacillati</taxon>
        <taxon>Bacillota</taxon>
        <taxon>Clostridia</taxon>
        <taxon>Eubacteriales</taxon>
        <taxon>Oscillospiraceae</taxon>
        <taxon>Caproicibacterium</taxon>
    </lineage>
</organism>
<accession>A0AA97DAA0</accession>
<reference evidence="1" key="2">
    <citation type="submission" date="2024-06" db="EMBL/GenBank/DDBJ databases">
        <title>Caproicibacterium argilliputei sp. nov, a novel caproic acid producing anaerobic bacterium isolated from pit mud.</title>
        <authorList>
            <person name="Xia S."/>
        </authorList>
    </citation>
    <scope>NUCLEOTIDE SEQUENCE</scope>
    <source>
        <strain evidence="1">ZCY20-5</strain>
    </source>
</reference>
<dbReference type="Proteomes" id="UP001300604">
    <property type="component" value="Chromosome"/>
</dbReference>
<dbReference type="AlphaFoldDB" id="A0AA97DAA0"/>
<gene>
    <name evidence="1" type="ORF">PXC00_01900</name>
</gene>
<proteinExistence type="predicted"/>
<dbReference type="RefSeq" id="WP_275844491.1">
    <property type="nucleotide sequence ID" value="NZ_CP135996.1"/>
</dbReference>